<evidence type="ECO:0000313" key="3">
    <source>
        <dbReference type="EMBL" id="QEA38394.1"/>
    </source>
</evidence>
<keyword evidence="4" id="KW-1185">Reference proteome</keyword>
<name>A0A5B8SQB1_9GAMM</name>
<dbReference type="InterPro" id="IPR016047">
    <property type="entry name" value="M23ase_b-sheet_dom"/>
</dbReference>
<dbReference type="KEGG" id="paur:FGL86_04425"/>
<dbReference type="FunFam" id="2.70.70.10:FF:000003">
    <property type="entry name" value="Murein hydrolase activator EnvC"/>
    <property type="match status" value="1"/>
</dbReference>
<dbReference type="CDD" id="cd12797">
    <property type="entry name" value="M23_peptidase"/>
    <property type="match status" value="1"/>
</dbReference>
<dbReference type="SUPFAM" id="SSF51261">
    <property type="entry name" value="Duplicated hybrid motif"/>
    <property type="match status" value="1"/>
</dbReference>
<proteinExistence type="predicted"/>
<dbReference type="Pfam" id="PF01551">
    <property type="entry name" value="Peptidase_M23"/>
    <property type="match status" value="1"/>
</dbReference>
<protein>
    <submittedName>
        <fullName evidence="3">Peptidoglycan DD-metalloendopeptidase family protein</fullName>
    </submittedName>
</protein>
<feature type="coiled-coil region" evidence="1">
    <location>
        <begin position="57"/>
        <end position="116"/>
    </location>
</feature>
<dbReference type="AlphaFoldDB" id="A0A5B8SQB1"/>
<keyword evidence="1" id="KW-0175">Coiled coil</keyword>
<dbReference type="Proteomes" id="UP000321272">
    <property type="component" value="Chromosome"/>
</dbReference>
<accession>A0A5B8SQB1</accession>
<dbReference type="GO" id="GO:0004222">
    <property type="term" value="F:metalloendopeptidase activity"/>
    <property type="evidence" value="ECO:0007669"/>
    <property type="project" value="TreeGrafter"/>
</dbReference>
<dbReference type="PANTHER" id="PTHR21666">
    <property type="entry name" value="PEPTIDASE-RELATED"/>
    <property type="match status" value="1"/>
</dbReference>
<dbReference type="OrthoDB" id="9784703at2"/>
<dbReference type="Gene3D" id="6.10.250.3150">
    <property type="match status" value="1"/>
</dbReference>
<feature type="coiled-coil region" evidence="1">
    <location>
        <begin position="166"/>
        <end position="253"/>
    </location>
</feature>
<dbReference type="InterPro" id="IPR050570">
    <property type="entry name" value="Cell_wall_metabolism_enzyme"/>
</dbReference>
<dbReference type="RefSeq" id="WP_147183460.1">
    <property type="nucleotide sequence ID" value="NZ_CP042382.1"/>
</dbReference>
<dbReference type="EMBL" id="CP042382">
    <property type="protein sequence ID" value="QEA38394.1"/>
    <property type="molecule type" value="Genomic_DNA"/>
</dbReference>
<gene>
    <name evidence="3" type="ORF">FGL86_04425</name>
</gene>
<sequence>MRRPRIAAWLMSVLTAVIITAVPASTVLAAPDEREAKARLDAIGSDIQAMNLRLSKTREAQDNAARALRKVETALAETNRRLDTLQAERRGLVDELEALEEKRETLRKSRREQLEALASELDALYRMGDSPQLKLLLNQDDPARLDRLQTYLNHLSKARTARLDEIQRLDAQLGENRRQLDRQQAALAEVVATLESQSLELAEQRRQRQQLLAKLDSRYQDERSRLAALDQDRQQAEKMLSQVQEELARLKRPPPSTAIAKTQGKLPWPVQGKIESRFGSGRGVNRNGLLIAAPEGSPVQAIHAGRVVFADWMRGFGNLLIVDHGDQVMTLYAHLQHFQVQVGSPVKEGEVVAAVGQSGGRSSPALYFEVRRQGEPIDPQRWIARR</sequence>
<evidence type="ECO:0000313" key="4">
    <source>
        <dbReference type="Proteomes" id="UP000321272"/>
    </source>
</evidence>
<reference evidence="3 4" key="1">
    <citation type="submission" date="2019-06" db="EMBL/GenBank/DDBJ databases">
        <title>Genome analyses of bacteria isolated from kimchi.</title>
        <authorList>
            <person name="Lee S."/>
            <person name="Ahn S."/>
            <person name="Roh S."/>
        </authorList>
    </citation>
    <scope>NUCLEOTIDE SEQUENCE [LARGE SCALE GENOMIC DNA]</scope>
    <source>
        <strain evidence="3 4">CBA4606</strain>
    </source>
</reference>
<evidence type="ECO:0000259" key="2">
    <source>
        <dbReference type="Pfam" id="PF01551"/>
    </source>
</evidence>
<dbReference type="PANTHER" id="PTHR21666:SF270">
    <property type="entry name" value="MUREIN HYDROLASE ACTIVATOR ENVC"/>
    <property type="match status" value="1"/>
</dbReference>
<dbReference type="Gene3D" id="2.70.70.10">
    <property type="entry name" value="Glucose Permease (Domain IIA)"/>
    <property type="match status" value="1"/>
</dbReference>
<evidence type="ECO:0000256" key="1">
    <source>
        <dbReference type="SAM" id="Coils"/>
    </source>
</evidence>
<organism evidence="3 4">
    <name type="scientific">Pistricoccus aurantiacus</name>
    <dbReference type="NCBI Taxonomy" id="1883414"/>
    <lineage>
        <taxon>Bacteria</taxon>
        <taxon>Pseudomonadati</taxon>
        <taxon>Pseudomonadota</taxon>
        <taxon>Gammaproteobacteria</taxon>
        <taxon>Oceanospirillales</taxon>
        <taxon>Halomonadaceae</taxon>
        <taxon>Pistricoccus</taxon>
    </lineage>
</organism>
<feature type="domain" description="M23ase beta-sheet core" evidence="2">
    <location>
        <begin position="286"/>
        <end position="379"/>
    </location>
</feature>
<dbReference type="InterPro" id="IPR011055">
    <property type="entry name" value="Dup_hybrid_motif"/>
</dbReference>